<evidence type="ECO:0000313" key="2">
    <source>
        <dbReference type="Proteomes" id="UP000569951"/>
    </source>
</evidence>
<protein>
    <submittedName>
        <fullName evidence="1">Uncharacterized protein</fullName>
    </submittedName>
</protein>
<organism evidence="1 2">
    <name type="scientific">Deinobacterium chartae</name>
    <dbReference type="NCBI Taxonomy" id="521158"/>
    <lineage>
        <taxon>Bacteria</taxon>
        <taxon>Thermotogati</taxon>
        <taxon>Deinococcota</taxon>
        <taxon>Deinococci</taxon>
        <taxon>Deinococcales</taxon>
        <taxon>Deinococcaceae</taxon>
        <taxon>Deinobacterium</taxon>
    </lineage>
</organism>
<comment type="caution">
    <text evidence="1">The sequence shown here is derived from an EMBL/GenBank/DDBJ whole genome shotgun (WGS) entry which is preliminary data.</text>
</comment>
<dbReference type="AlphaFoldDB" id="A0A841HW97"/>
<gene>
    <name evidence="1" type="ORF">HNR42_001084</name>
</gene>
<reference evidence="1 2" key="1">
    <citation type="submission" date="2020-08" db="EMBL/GenBank/DDBJ databases">
        <title>Genomic Encyclopedia of Type Strains, Phase IV (KMG-IV): sequencing the most valuable type-strain genomes for metagenomic binning, comparative biology and taxonomic classification.</title>
        <authorList>
            <person name="Goeker M."/>
        </authorList>
    </citation>
    <scope>NUCLEOTIDE SEQUENCE [LARGE SCALE GENOMIC DNA]</scope>
    <source>
        <strain evidence="1 2">DSM 21458</strain>
    </source>
</reference>
<name>A0A841HW97_9DEIO</name>
<evidence type="ECO:0000313" key="1">
    <source>
        <dbReference type="EMBL" id="MBB6097667.1"/>
    </source>
</evidence>
<accession>A0A841HW97</accession>
<dbReference type="EMBL" id="JACHHG010000003">
    <property type="protein sequence ID" value="MBB6097667.1"/>
    <property type="molecule type" value="Genomic_DNA"/>
</dbReference>
<keyword evidence="2" id="KW-1185">Reference proteome</keyword>
<sequence>MNVRRRGIRYRCHGYRQDRRAVLEGDVILTELFVDPHPAWPEGITAGTERLCRLEVSGPLPDLEAFEAELYLPGLRETWRVRVQPETVDGNELHGRLEVLGSERLRVPLD</sequence>
<proteinExistence type="predicted"/>
<dbReference type="Proteomes" id="UP000569951">
    <property type="component" value="Unassembled WGS sequence"/>
</dbReference>
<dbReference type="RefSeq" id="WP_183985328.1">
    <property type="nucleotide sequence ID" value="NZ_JACHHG010000003.1"/>
</dbReference>